<dbReference type="EMBL" id="JAVDQN010000001">
    <property type="protein sequence ID" value="MDR6375075.1"/>
    <property type="molecule type" value="Genomic_DNA"/>
</dbReference>
<evidence type="ECO:0000256" key="4">
    <source>
        <dbReference type="ARBA" id="ARBA00022692"/>
    </source>
</evidence>
<feature type="domain" description="Cation/H+ exchanger transmembrane" evidence="11">
    <location>
        <begin position="80"/>
        <end position="489"/>
    </location>
</feature>
<keyword evidence="10" id="KW-0997">Cell inner membrane</keyword>
<feature type="transmembrane region" description="Helical" evidence="10">
    <location>
        <begin position="57"/>
        <end position="81"/>
    </location>
</feature>
<evidence type="ECO:0000313" key="12">
    <source>
        <dbReference type="EMBL" id="MDR6375075.1"/>
    </source>
</evidence>
<keyword evidence="8 10" id="KW-0472">Membrane</keyword>
<evidence type="ECO:0000256" key="10">
    <source>
        <dbReference type="RuleBase" id="RU366002"/>
    </source>
</evidence>
<dbReference type="Proteomes" id="UP001185254">
    <property type="component" value="Unassembled WGS sequence"/>
</dbReference>
<comment type="caution">
    <text evidence="12">The sequence shown here is derived from an EMBL/GenBank/DDBJ whole genome shotgun (WGS) entry which is preliminary data.</text>
</comment>
<dbReference type="InterPro" id="IPR006153">
    <property type="entry name" value="Cation/H_exchanger_TM"/>
</dbReference>
<dbReference type="PANTHER" id="PTHR10110">
    <property type="entry name" value="SODIUM/HYDROGEN EXCHANGER"/>
    <property type="match status" value="1"/>
</dbReference>
<comment type="similarity">
    <text evidence="10">Belongs to the monovalent cation:proton antiporter 1 (CPA1) transporter (TC 2.A.36) family.</text>
</comment>
<keyword evidence="5 10" id="KW-1133">Transmembrane helix</keyword>
<sequence>MESLSTPRGAVTLRRSNSQAKLAVYAWRPRCAARRTPTRHMPLARRPYEVRRAGAKIFVRLSVIFPSLVPMEIVFTVLILLLAVAGSGVVTRLAPLPLPLVQIAIGAMLAWPKLGLHVTFDPEIFMMLFIPPLLFADGWRIPKREFFMARRSILMLALGLVFMTVLAVGYFVHALVPSMSLPVAFALAAVLSPTDAVALSGIAGKGKIPGRLMHILEGEALMNDASGLVALKFAIAAALTGVFSLRDASISFVIIAAGGLATGAAVSWLFSFIAVRFLNLAEEGDPAPGVIMTLLIPFAAYLIAERLELSGILAAVAAGMMMNYTTLATSGPVASRVRASSTWTMIEFVFNGMVFILLGLQFPHILGRALLDAHETSNAQVGLLIGYIAAVAAALYTMRFVWVWLLRWFASRGAARQGVANAVPGLRTVGVTTVAGVRGAVTLAGVLSLPEMLPDGAPLPGRDLAIFIASGVILLSLLVAVFALPLLLRGWRRGKDPHAAEETLARVMAAQAAIRAVDDVHDKECANLDESASAYAADVTARVMDIYRRRLAALGEEREPREMARRADALEFRMKLSAMRAERQVLLSLRSSQAINDETFNKLMREVDLSETALTARRK</sequence>
<feature type="transmembrane region" description="Helical" evidence="10">
    <location>
        <begin position="250"/>
        <end position="275"/>
    </location>
</feature>
<dbReference type="NCBIfam" id="TIGR00831">
    <property type="entry name" value="a_cpa1"/>
    <property type="match status" value="1"/>
</dbReference>
<feature type="transmembrane region" description="Helical" evidence="10">
    <location>
        <begin position="184"/>
        <end position="204"/>
    </location>
</feature>
<dbReference type="InterPro" id="IPR004705">
    <property type="entry name" value="Cation/H_exchanger_CPA1_bac"/>
</dbReference>
<feature type="transmembrane region" description="Helical" evidence="10">
    <location>
        <begin position="464"/>
        <end position="488"/>
    </location>
</feature>
<keyword evidence="10" id="KW-0050">Antiport</keyword>
<feature type="transmembrane region" description="Helical" evidence="10">
    <location>
        <begin position="153"/>
        <end position="172"/>
    </location>
</feature>
<keyword evidence="2 10" id="KW-0813">Transport</keyword>
<evidence type="ECO:0000256" key="5">
    <source>
        <dbReference type="ARBA" id="ARBA00022989"/>
    </source>
</evidence>
<organism evidence="12 13">
    <name type="scientific">Paraburkholderia caledonica</name>
    <dbReference type="NCBI Taxonomy" id="134536"/>
    <lineage>
        <taxon>Bacteria</taxon>
        <taxon>Pseudomonadati</taxon>
        <taxon>Pseudomonadota</taxon>
        <taxon>Betaproteobacteria</taxon>
        <taxon>Burkholderiales</taxon>
        <taxon>Burkholderiaceae</taxon>
        <taxon>Paraburkholderia</taxon>
    </lineage>
</organism>
<name>A0ABU1KVU3_9BURK</name>
<evidence type="ECO:0000256" key="8">
    <source>
        <dbReference type="ARBA" id="ARBA00023136"/>
    </source>
</evidence>
<evidence type="ECO:0000256" key="1">
    <source>
        <dbReference type="ARBA" id="ARBA00004651"/>
    </source>
</evidence>
<reference evidence="12 13" key="1">
    <citation type="submission" date="2023-07" db="EMBL/GenBank/DDBJ databases">
        <title>Sorghum-associated microbial communities from plants grown in Nebraska, USA.</title>
        <authorList>
            <person name="Schachtman D."/>
        </authorList>
    </citation>
    <scope>NUCLEOTIDE SEQUENCE [LARGE SCALE GENOMIC DNA]</scope>
    <source>
        <strain evidence="12 13">DS1039</strain>
    </source>
</reference>
<feature type="transmembrane region" description="Helical" evidence="10">
    <location>
        <begin position="310"/>
        <end position="327"/>
    </location>
</feature>
<keyword evidence="3" id="KW-1003">Cell membrane</keyword>
<keyword evidence="4 10" id="KW-0812">Transmembrane</keyword>
<keyword evidence="7 10" id="KW-0406">Ion transport</keyword>
<protein>
    <submittedName>
        <fullName evidence="12">CPA1 family monovalent cation:H+ antiporter</fullName>
    </submittedName>
</protein>
<dbReference type="InterPro" id="IPR018422">
    <property type="entry name" value="Cation/H_exchanger_CPA1"/>
</dbReference>
<dbReference type="PANTHER" id="PTHR10110:SF86">
    <property type="entry name" value="SODIUM_HYDROGEN EXCHANGER 7"/>
    <property type="match status" value="1"/>
</dbReference>
<keyword evidence="13" id="KW-1185">Reference proteome</keyword>
<feature type="transmembrane region" description="Helical" evidence="10">
    <location>
        <begin position="287"/>
        <end position="304"/>
    </location>
</feature>
<keyword evidence="9 10" id="KW-0739">Sodium transport</keyword>
<gene>
    <name evidence="12" type="ORF">J2776_001751</name>
</gene>
<comment type="subcellular location">
    <subcellularLocation>
        <location evidence="10">Cell inner membrane</location>
        <topology evidence="10">Multi-pass membrane protein</topology>
    </subcellularLocation>
    <subcellularLocation>
        <location evidence="1">Cell membrane</location>
        <topology evidence="1">Multi-pass membrane protein</topology>
    </subcellularLocation>
</comment>
<evidence type="ECO:0000256" key="6">
    <source>
        <dbReference type="ARBA" id="ARBA00023053"/>
    </source>
</evidence>
<evidence type="ECO:0000259" key="11">
    <source>
        <dbReference type="Pfam" id="PF00999"/>
    </source>
</evidence>
<feature type="transmembrane region" description="Helical" evidence="10">
    <location>
        <begin position="426"/>
        <end position="449"/>
    </location>
</feature>
<feature type="transmembrane region" description="Helical" evidence="10">
    <location>
        <begin position="348"/>
        <end position="371"/>
    </location>
</feature>
<evidence type="ECO:0000256" key="7">
    <source>
        <dbReference type="ARBA" id="ARBA00023065"/>
    </source>
</evidence>
<dbReference type="Pfam" id="PF00999">
    <property type="entry name" value="Na_H_Exchanger"/>
    <property type="match status" value="1"/>
</dbReference>
<feature type="transmembrane region" description="Helical" evidence="10">
    <location>
        <begin position="93"/>
        <end position="112"/>
    </location>
</feature>
<dbReference type="Gene3D" id="6.10.140.1330">
    <property type="match status" value="1"/>
</dbReference>
<proteinExistence type="inferred from homology"/>
<evidence type="ECO:0000256" key="3">
    <source>
        <dbReference type="ARBA" id="ARBA00022475"/>
    </source>
</evidence>
<evidence type="ECO:0000256" key="2">
    <source>
        <dbReference type="ARBA" id="ARBA00022448"/>
    </source>
</evidence>
<comment type="function">
    <text evidence="10">Na(+)/H(+) antiporter that extrudes sodium in exchange for external protons.</text>
</comment>
<feature type="transmembrane region" description="Helical" evidence="10">
    <location>
        <begin position="225"/>
        <end position="244"/>
    </location>
</feature>
<feature type="transmembrane region" description="Helical" evidence="10">
    <location>
        <begin position="383"/>
        <end position="405"/>
    </location>
</feature>
<accession>A0ABU1KVU3</accession>
<evidence type="ECO:0000256" key="9">
    <source>
        <dbReference type="ARBA" id="ARBA00023201"/>
    </source>
</evidence>
<keyword evidence="6 10" id="KW-0915">Sodium</keyword>
<evidence type="ECO:0000313" key="13">
    <source>
        <dbReference type="Proteomes" id="UP001185254"/>
    </source>
</evidence>